<sequence>MIVELRMVPVIVLVLMLMLVGVLVSVLRGIIGVDKRGPGMVIGVLNIGIKLVIEIGSSVVGRPRRCGGRRVVPLQFCRKGMEQEEEEKGGGLRMIRRLRMEEEEEEEEEGGR</sequence>
<feature type="transmembrane region" description="Helical" evidence="1">
    <location>
        <begin position="7"/>
        <end position="31"/>
    </location>
</feature>
<reference evidence="2 3" key="1">
    <citation type="journal article" date="2009" name="Nat. Genet.">
        <title>The genome of the cucumber, Cucumis sativus L.</title>
        <authorList>
            <person name="Huang S."/>
            <person name="Li R."/>
            <person name="Zhang Z."/>
            <person name="Li L."/>
            <person name="Gu X."/>
            <person name="Fan W."/>
            <person name="Lucas W.J."/>
            <person name="Wang X."/>
            <person name="Xie B."/>
            <person name="Ni P."/>
            <person name="Ren Y."/>
            <person name="Zhu H."/>
            <person name="Li J."/>
            <person name="Lin K."/>
            <person name="Jin W."/>
            <person name="Fei Z."/>
            <person name="Li G."/>
            <person name="Staub J."/>
            <person name="Kilian A."/>
            <person name="van der Vossen E.A."/>
            <person name="Wu Y."/>
            <person name="Guo J."/>
            <person name="He J."/>
            <person name="Jia Z."/>
            <person name="Ren Y."/>
            <person name="Tian G."/>
            <person name="Lu Y."/>
            <person name="Ruan J."/>
            <person name="Qian W."/>
            <person name="Wang M."/>
            <person name="Huang Q."/>
            <person name="Li B."/>
            <person name="Xuan Z."/>
            <person name="Cao J."/>
            <person name="Asan"/>
            <person name="Wu Z."/>
            <person name="Zhang J."/>
            <person name="Cai Q."/>
            <person name="Bai Y."/>
            <person name="Zhao B."/>
            <person name="Han Y."/>
            <person name="Li Y."/>
            <person name="Li X."/>
            <person name="Wang S."/>
            <person name="Shi Q."/>
            <person name="Liu S."/>
            <person name="Cho W.K."/>
            <person name="Kim J.Y."/>
            <person name="Xu Y."/>
            <person name="Heller-Uszynska K."/>
            <person name="Miao H."/>
            <person name="Cheng Z."/>
            <person name="Zhang S."/>
            <person name="Wu J."/>
            <person name="Yang Y."/>
            <person name="Kang H."/>
            <person name="Li M."/>
            <person name="Liang H."/>
            <person name="Ren X."/>
            <person name="Shi Z."/>
            <person name="Wen M."/>
            <person name="Jian M."/>
            <person name="Yang H."/>
            <person name="Zhang G."/>
            <person name="Yang Z."/>
            <person name="Chen R."/>
            <person name="Liu S."/>
            <person name="Li J."/>
            <person name="Ma L."/>
            <person name="Liu H."/>
            <person name="Zhou Y."/>
            <person name="Zhao J."/>
            <person name="Fang X."/>
            <person name="Li G."/>
            <person name="Fang L."/>
            <person name="Li Y."/>
            <person name="Liu D."/>
            <person name="Zheng H."/>
            <person name="Zhang Y."/>
            <person name="Qin N."/>
            <person name="Li Z."/>
            <person name="Yang G."/>
            <person name="Yang S."/>
            <person name="Bolund L."/>
            <person name="Kristiansen K."/>
            <person name="Zheng H."/>
            <person name="Li S."/>
            <person name="Zhang X."/>
            <person name="Yang H."/>
            <person name="Wang J."/>
            <person name="Sun R."/>
            <person name="Zhang B."/>
            <person name="Jiang S."/>
            <person name="Wang J."/>
            <person name="Du Y."/>
            <person name="Li S."/>
        </authorList>
    </citation>
    <scope>NUCLEOTIDE SEQUENCE [LARGE SCALE GENOMIC DNA]</scope>
    <source>
        <strain evidence="3">cv. 9930</strain>
    </source>
</reference>
<protein>
    <submittedName>
        <fullName evidence="2">Uncharacterized protein</fullName>
    </submittedName>
</protein>
<evidence type="ECO:0000313" key="3">
    <source>
        <dbReference type="Proteomes" id="UP000029981"/>
    </source>
</evidence>
<dbReference type="Gramene" id="KGN58131">
    <property type="protein sequence ID" value="KGN58131"/>
    <property type="gene ID" value="Csa_3G535640"/>
</dbReference>
<keyword evidence="1" id="KW-0812">Transmembrane</keyword>
<reference evidence="2 3" key="3">
    <citation type="journal article" date="2010" name="BMC Genomics">
        <title>Transcriptome sequencing and comparative analysis of cucumber flowers with different sex types.</title>
        <authorList>
            <person name="Guo S."/>
            <person name="Zheng Y."/>
            <person name="Joung J.G."/>
            <person name="Liu S."/>
            <person name="Zhang Z."/>
            <person name="Crasta O.R."/>
            <person name="Sobral B.W."/>
            <person name="Xu Y."/>
            <person name="Huang S."/>
            <person name="Fei Z."/>
        </authorList>
    </citation>
    <scope>NUCLEOTIDE SEQUENCE [LARGE SCALE GENOMIC DNA]</scope>
    <source>
        <strain evidence="3">cv. 9930</strain>
    </source>
</reference>
<keyword evidence="1" id="KW-0472">Membrane</keyword>
<reference evidence="2 3" key="4">
    <citation type="journal article" date="2011" name="BMC Genomics">
        <title>RNA-Seq improves annotation of protein-coding genes in the cucumber genome.</title>
        <authorList>
            <person name="Li Z."/>
            <person name="Zhang Z."/>
            <person name="Yan P."/>
            <person name="Huang S."/>
            <person name="Fei Z."/>
            <person name="Lin K."/>
        </authorList>
    </citation>
    <scope>NUCLEOTIDE SEQUENCE [LARGE SCALE GENOMIC DNA]</scope>
    <source>
        <strain evidence="3">cv. 9930</strain>
    </source>
</reference>
<dbReference type="AlphaFoldDB" id="A0A0A0LDH3"/>
<organism evidence="2 3">
    <name type="scientific">Cucumis sativus</name>
    <name type="common">Cucumber</name>
    <dbReference type="NCBI Taxonomy" id="3659"/>
    <lineage>
        <taxon>Eukaryota</taxon>
        <taxon>Viridiplantae</taxon>
        <taxon>Streptophyta</taxon>
        <taxon>Embryophyta</taxon>
        <taxon>Tracheophyta</taxon>
        <taxon>Spermatophyta</taxon>
        <taxon>Magnoliopsida</taxon>
        <taxon>eudicotyledons</taxon>
        <taxon>Gunneridae</taxon>
        <taxon>Pentapetalae</taxon>
        <taxon>rosids</taxon>
        <taxon>fabids</taxon>
        <taxon>Cucurbitales</taxon>
        <taxon>Cucurbitaceae</taxon>
        <taxon>Benincaseae</taxon>
        <taxon>Cucumis</taxon>
    </lineage>
</organism>
<accession>A0A0A0LDH3</accession>
<feature type="transmembrane region" description="Helical" evidence="1">
    <location>
        <begin position="37"/>
        <end position="60"/>
    </location>
</feature>
<reference evidence="2 3" key="2">
    <citation type="journal article" date="2009" name="PLoS ONE">
        <title>An integrated genetic and cytogenetic map of the cucumber genome.</title>
        <authorList>
            <person name="Ren Y."/>
            <person name="Zhang Z."/>
            <person name="Liu J."/>
            <person name="Staub J.E."/>
            <person name="Han Y."/>
            <person name="Cheng Z."/>
            <person name="Li X."/>
            <person name="Lu J."/>
            <person name="Miao H."/>
            <person name="Kang H."/>
            <person name="Xie B."/>
            <person name="Gu X."/>
            <person name="Wang X."/>
            <person name="Du Y."/>
            <person name="Jin W."/>
            <person name="Huang S."/>
        </authorList>
    </citation>
    <scope>NUCLEOTIDE SEQUENCE [LARGE SCALE GENOMIC DNA]</scope>
    <source>
        <strain evidence="3">cv. 9930</strain>
    </source>
</reference>
<gene>
    <name evidence="2" type="ORF">Csa_3G535640</name>
</gene>
<keyword evidence="3" id="KW-1185">Reference proteome</keyword>
<name>A0A0A0LDH3_CUCSA</name>
<dbReference type="EMBL" id="CM002924">
    <property type="protein sequence ID" value="KGN58131.1"/>
    <property type="molecule type" value="Genomic_DNA"/>
</dbReference>
<keyword evidence="1" id="KW-1133">Transmembrane helix</keyword>
<proteinExistence type="predicted"/>
<evidence type="ECO:0000256" key="1">
    <source>
        <dbReference type="SAM" id="Phobius"/>
    </source>
</evidence>
<evidence type="ECO:0000313" key="2">
    <source>
        <dbReference type="EMBL" id="KGN58131.1"/>
    </source>
</evidence>
<dbReference type="Proteomes" id="UP000029981">
    <property type="component" value="Chromosome 3"/>
</dbReference>